<reference evidence="2" key="1">
    <citation type="submission" date="2018-11" db="EMBL/GenBank/DDBJ databases">
        <authorList>
            <person name="Alioto T."/>
            <person name="Alioto T."/>
        </authorList>
    </citation>
    <scope>NUCLEOTIDE SEQUENCE</scope>
</reference>
<name>A0A8B6DDD5_MYTGA</name>
<protein>
    <submittedName>
        <fullName evidence="2">Uncharacterized protein</fullName>
    </submittedName>
</protein>
<organism evidence="2 3">
    <name type="scientific">Mytilus galloprovincialis</name>
    <name type="common">Mediterranean mussel</name>
    <dbReference type="NCBI Taxonomy" id="29158"/>
    <lineage>
        <taxon>Eukaryota</taxon>
        <taxon>Metazoa</taxon>
        <taxon>Spiralia</taxon>
        <taxon>Lophotrochozoa</taxon>
        <taxon>Mollusca</taxon>
        <taxon>Bivalvia</taxon>
        <taxon>Autobranchia</taxon>
        <taxon>Pteriomorphia</taxon>
        <taxon>Mytilida</taxon>
        <taxon>Mytiloidea</taxon>
        <taxon>Mytilidae</taxon>
        <taxon>Mytilinae</taxon>
        <taxon>Mytilus</taxon>
    </lineage>
</organism>
<keyword evidence="3" id="KW-1185">Reference proteome</keyword>
<dbReference type="Proteomes" id="UP000596742">
    <property type="component" value="Unassembled WGS sequence"/>
</dbReference>
<evidence type="ECO:0000313" key="2">
    <source>
        <dbReference type="EMBL" id="VDI17153.1"/>
    </source>
</evidence>
<sequence length="147" mass="16459">MNTVRDNSSSSKSFLCITSGSYGEGLEMRGSDFDIMQVIKYIKVNADKQPDSDTSITYLSMDTEDVKPGFTLLRLEYSRIQYDLECCKEHNGERYLMSGVTYTAMANTLLGVALQLFGDMESAGQAFLQSLEIYPDESNNSAAWRLL</sequence>
<keyword evidence="1" id="KW-0802">TPR repeat</keyword>
<evidence type="ECO:0000256" key="1">
    <source>
        <dbReference type="PROSITE-ProRule" id="PRU00339"/>
    </source>
</evidence>
<dbReference type="AlphaFoldDB" id="A0A8B6DDD5"/>
<dbReference type="OrthoDB" id="6151876at2759"/>
<proteinExistence type="predicted"/>
<dbReference type="InterPro" id="IPR019734">
    <property type="entry name" value="TPR_rpt"/>
</dbReference>
<dbReference type="PROSITE" id="PS50005">
    <property type="entry name" value="TPR"/>
    <property type="match status" value="1"/>
</dbReference>
<dbReference type="EMBL" id="UYJE01003176">
    <property type="protein sequence ID" value="VDI17153.1"/>
    <property type="molecule type" value="Genomic_DNA"/>
</dbReference>
<comment type="caution">
    <text evidence="2">The sequence shown here is derived from an EMBL/GenBank/DDBJ whole genome shotgun (WGS) entry which is preliminary data.</text>
</comment>
<feature type="repeat" description="TPR" evidence="1">
    <location>
        <begin position="104"/>
        <end position="137"/>
    </location>
</feature>
<accession>A0A8B6DDD5</accession>
<gene>
    <name evidence="2" type="ORF">MGAL_10B085614</name>
</gene>
<evidence type="ECO:0000313" key="3">
    <source>
        <dbReference type="Proteomes" id="UP000596742"/>
    </source>
</evidence>